<evidence type="ECO:0000259" key="1">
    <source>
        <dbReference type="Pfam" id="PF09823"/>
    </source>
</evidence>
<dbReference type="RefSeq" id="WP_145240287.1">
    <property type="nucleotide sequence ID" value="NZ_VNFF01000015.1"/>
</dbReference>
<protein>
    <submittedName>
        <fullName evidence="2">DUF2357 domain-containing protein</fullName>
    </submittedName>
</protein>
<dbReference type="Pfam" id="PF04411">
    <property type="entry name" value="PDDEXK_7"/>
    <property type="match status" value="1"/>
</dbReference>
<evidence type="ECO:0000313" key="3">
    <source>
        <dbReference type="Proteomes" id="UP000317938"/>
    </source>
</evidence>
<dbReference type="Pfam" id="PF09823">
    <property type="entry name" value="DUF2357"/>
    <property type="match status" value="1"/>
</dbReference>
<reference evidence="2 3" key="1">
    <citation type="submission" date="2019-07" db="EMBL/GenBank/DDBJ databases">
        <title>Diversity of Bacteria from Kongsfjorden, Arctic.</title>
        <authorList>
            <person name="Yu Y."/>
        </authorList>
    </citation>
    <scope>NUCLEOTIDE SEQUENCE [LARGE SCALE GENOMIC DNA]</scope>
    <source>
        <strain evidence="2 3">SM1927</strain>
    </source>
</reference>
<accession>A0ABY3FCI8</accession>
<dbReference type="InterPro" id="IPR007505">
    <property type="entry name" value="PDDEXK_7"/>
</dbReference>
<feature type="domain" description="DUF2357" evidence="1">
    <location>
        <begin position="133"/>
        <end position="379"/>
    </location>
</feature>
<dbReference type="Proteomes" id="UP000317938">
    <property type="component" value="Unassembled WGS sequence"/>
</dbReference>
<sequence length="810" mass="93264">MQELLYLQSSQFELSIWTNDIFKRKQVYQATFGKRNLACSDLETLAKESTYAIKLSPSLDVDTLVVDKKEYEATNHANSIGIAEPIFFENTQYQFEWEFSSEVESAYLSHRSQNINDSFRFKRASLTSSARLTGTLNTGNDVGWMRLPLEFIAGGKVFKSNISFEVLPTKMDMHSDLPAMYKMIDKEFPLWRFSLLEKTEQNASKGQQRGHFPLLWLANFNNLRKRFEDGLKVITQAPHSRLQSYVSYSKADRLKGRLPQRLSEKVKEDIKSKQFAKRYKVEKRQLSVNTPENRFIKMVVTNSKKCIAKFENKLREANKAPDKQRLSDSFLNELQEWQKPLQKTLNQSFFKEVSTYTGLNSESLVLQQKTGYSAVYRVWQELKYYLDVFEEQSSVSMKSVAEIYEVWCFLEIRNILINELRFEDKTKKLTNLQLNDFLEYQLKDGFAGAFEFEREDGLKARLAHEPRFTKKGKPIKSYLVSQEPDIVLEVTLSKPNSKRFIWIFDAKYRIKTKQGRYDEDNIDKTDFVPDDAINQMHRYRDALIHINRESRSESISKSRPIFGAFALYPGYFKQEANPQSNPYDEAIHEVGIGAFALLPSAGGKSGSYWLAEFLRKQLGDGNNSYVKNSQEIEESLYVQEAARIPYAGMKQMLYSDLVFTAALGGLAGRDKSYFERFENGSASWYHTPLATFNSATKKSKLNVLKEIRYLAIASTSAINSRTKSIKKVWPVIDCQIVARSSLTIEQAGKLKSSAEECVLFKLGKPLTLNSPVESVPHRPIDKTMKLTTLSNLEKISVFQEVEKVYSQTLN</sequence>
<keyword evidence="3" id="KW-1185">Reference proteome</keyword>
<gene>
    <name evidence="2" type="ORF">FQP85_15465</name>
</gene>
<proteinExistence type="predicted"/>
<dbReference type="InterPro" id="IPR018633">
    <property type="entry name" value="DUF2357"/>
</dbReference>
<comment type="caution">
    <text evidence="2">The sequence shown here is derived from an EMBL/GenBank/DDBJ whole genome shotgun (WGS) entry which is preliminary data.</text>
</comment>
<dbReference type="EMBL" id="VNFF01000015">
    <property type="protein sequence ID" value="TVU81839.1"/>
    <property type="molecule type" value="Genomic_DNA"/>
</dbReference>
<evidence type="ECO:0000313" key="2">
    <source>
        <dbReference type="EMBL" id="TVU81839.1"/>
    </source>
</evidence>
<name>A0ABY3FCI8_9GAMM</name>
<organism evidence="2 3">
    <name type="scientific">Pseudoalteromonas neustonica</name>
    <dbReference type="NCBI Taxonomy" id="1840331"/>
    <lineage>
        <taxon>Bacteria</taxon>
        <taxon>Pseudomonadati</taxon>
        <taxon>Pseudomonadota</taxon>
        <taxon>Gammaproteobacteria</taxon>
        <taxon>Alteromonadales</taxon>
        <taxon>Pseudoalteromonadaceae</taxon>
        <taxon>Pseudoalteromonas</taxon>
    </lineage>
</organism>